<dbReference type="PANTHER" id="PTHR46229:SF2">
    <property type="entry name" value="BOLA-LIKE PROTEIN 1"/>
    <property type="match status" value="1"/>
</dbReference>
<dbReference type="InterPro" id="IPR050961">
    <property type="entry name" value="BolA/IbaG_stress_morph_reg"/>
</dbReference>
<dbReference type="InterPro" id="IPR036065">
    <property type="entry name" value="BolA-like_sf"/>
</dbReference>
<evidence type="ECO:0000256" key="2">
    <source>
        <dbReference type="RuleBase" id="RU003860"/>
    </source>
</evidence>
<evidence type="ECO:0000256" key="1">
    <source>
        <dbReference type="ARBA" id="ARBA00005578"/>
    </source>
</evidence>
<name>A0ABV7FI11_9GAMM</name>
<dbReference type="RefSeq" id="WP_378120574.1">
    <property type="nucleotide sequence ID" value="NZ_JBHRTF010000006.1"/>
</dbReference>
<comment type="similarity">
    <text evidence="1 2">Belongs to the BolA/IbaG family.</text>
</comment>
<keyword evidence="4" id="KW-1185">Reference proteome</keyword>
<dbReference type="PIRSF" id="PIRSF003113">
    <property type="entry name" value="BolA"/>
    <property type="match status" value="1"/>
</dbReference>
<proteinExistence type="inferred from homology"/>
<evidence type="ECO:0000313" key="4">
    <source>
        <dbReference type="Proteomes" id="UP001595555"/>
    </source>
</evidence>
<dbReference type="Proteomes" id="UP001595555">
    <property type="component" value="Unassembled WGS sequence"/>
</dbReference>
<organism evidence="3 4">
    <name type="scientific">Cellvibrio fontiphilus</name>
    <dbReference type="NCBI Taxonomy" id="1815559"/>
    <lineage>
        <taxon>Bacteria</taxon>
        <taxon>Pseudomonadati</taxon>
        <taxon>Pseudomonadota</taxon>
        <taxon>Gammaproteobacteria</taxon>
        <taxon>Cellvibrionales</taxon>
        <taxon>Cellvibrionaceae</taxon>
        <taxon>Cellvibrio</taxon>
    </lineage>
</organism>
<dbReference type="SUPFAM" id="SSF82657">
    <property type="entry name" value="BolA-like"/>
    <property type="match status" value="1"/>
</dbReference>
<dbReference type="Pfam" id="PF01722">
    <property type="entry name" value="BolA"/>
    <property type="match status" value="1"/>
</dbReference>
<dbReference type="Gene3D" id="3.30.300.90">
    <property type="entry name" value="BolA-like"/>
    <property type="match status" value="1"/>
</dbReference>
<protein>
    <submittedName>
        <fullName evidence="3">BolA family protein</fullName>
    </submittedName>
</protein>
<reference evidence="4" key="1">
    <citation type="journal article" date="2019" name="Int. J. Syst. Evol. Microbiol.">
        <title>The Global Catalogue of Microorganisms (GCM) 10K type strain sequencing project: providing services to taxonomists for standard genome sequencing and annotation.</title>
        <authorList>
            <consortium name="The Broad Institute Genomics Platform"/>
            <consortium name="The Broad Institute Genome Sequencing Center for Infectious Disease"/>
            <person name="Wu L."/>
            <person name="Ma J."/>
        </authorList>
    </citation>
    <scope>NUCLEOTIDE SEQUENCE [LARGE SCALE GENOMIC DNA]</scope>
    <source>
        <strain evidence="4">KCTC 52237</strain>
    </source>
</reference>
<dbReference type="InterPro" id="IPR002634">
    <property type="entry name" value="BolA"/>
</dbReference>
<evidence type="ECO:0000313" key="3">
    <source>
        <dbReference type="EMBL" id="MFC3116860.1"/>
    </source>
</evidence>
<gene>
    <name evidence="3" type="ORF">ACFODX_14920</name>
</gene>
<accession>A0ABV7FI11</accession>
<sequence length="107" mass="11803">MKPVESRILSKLTAQFQPMHLEVINESHMHSVPPGSETHFKVLLATAVFAGKRQVQRHQAVYACLAEELQNGVHALALHTFSPEEWLANKAVPASPQCLGGSKHDDQ</sequence>
<dbReference type="PANTHER" id="PTHR46229">
    <property type="entry name" value="BOLA TRANSCRIPTION REGULATOR"/>
    <property type="match status" value="1"/>
</dbReference>
<dbReference type="EMBL" id="JBHRTF010000006">
    <property type="protein sequence ID" value="MFC3116860.1"/>
    <property type="molecule type" value="Genomic_DNA"/>
</dbReference>
<comment type="caution">
    <text evidence="3">The sequence shown here is derived from an EMBL/GenBank/DDBJ whole genome shotgun (WGS) entry which is preliminary data.</text>
</comment>